<evidence type="ECO:0000313" key="1">
    <source>
        <dbReference type="EMBL" id="DAF91893.1"/>
    </source>
</evidence>
<reference evidence="1" key="1">
    <citation type="journal article" date="2021" name="Proc. Natl. Acad. Sci. U.S.A.">
        <title>A Catalog of Tens of Thousands of Viruses from Human Metagenomes Reveals Hidden Associations with Chronic Diseases.</title>
        <authorList>
            <person name="Tisza M.J."/>
            <person name="Buck C.B."/>
        </authorList>
    </citation>
    <scope>NUCLEOTIDE SEQUENCE</scope>
    <source>
        <strain evidence="1">CtZkC8</strain>
    </source>
</reference>
<sequence>MGVVKKTPFSELTLTQEPLSHVQRKQRGHAV</sequence>
<protein>
    <submittedName>
        <fullName evidence="1">Uncharacterized protein</fullName>
    </submittedName>
</protein>
<accession>A0A8S5UBM7</accession>
<dbReference type="EMBL" id="BK016062">
    <property type="protein sequence ID" value="DAF91893.1"/>
    <property type="molecule type" value="Genomic_DNA"/>
</dbReference>
<proteinExistence type="predicted"/>
<organism evidence="1">
    <name type="scientific">Podoviridae sp. ctZkC8</name>
    <dbReference type="NCBI Taxonomy" id="2825259"/>
    <lineage>
        <taxon>Viruses</taxon>
        <taxon>Duplodnaviria</taxon>
        <taxon>Heunggongvirae</taxon>
        <taxon>Uroviricota</taxon>
        <taxon>Caudoviricetes</taxon>
    </lineage>
</organism>
<name>A0A8S5UBM7_9CAUD</name>